<sequence>MPSALMKQFSDRNAGGRGATRHSAMVASTVARCRWGVPTSHALTRMVPTSRRVMSGSTGVIEGYSLVVFHPIL</sequence>
<reference evidence="2" key="5">
    <citation type="submission" date="2023-12" db="EMBL/GenBank/DDBJ databases">
        <authorList>
            <person name="Sun Q."/>
            <person name="Inoue M."/>
        </authorList>
    </citation>
    <scope>NUCLEOTIDE SEQUENCE</scope>
    <source>
        <strain evidence="2">JCM 10664</strain>
    </source>
</reference>
<proteinExistence type="predicted"/>
<reference evidence="5" key="3">
    <citation type="journal article" date="2019" name="Int. J. Syst. Evol. Microbiol.">
        <title>The Global Catalogue of Microorganisms (GCM) 10K type strain sequencing project: providing services to taxonomists for standard genome sequencing and annotation.</title>
        <authorList>
            <consortium name="The Broad Institute Genomics Platform"/>
            <consortium name="The Broad Institute Genome Sequencing Center for Infectious Disease"/>
            <person name="Wu L."/>
            <person name="Ma J."/>
        </authorList>
    </citation>
    <scope>NUCLEOTIDE SEQUENCE [LARGE SCALE GENOMIC DNA]</scope>
    <source>
        <strain evidence="5">JCM 10664</strain>
    </source>
</reference>
<organism evidence="3 4">
    <name type="scientific">Saccharopolyspora thermophila</name>
    <dbReference type="NCBI Taxonomy" id="89367"/>
    <lineage>
        <taxon>Bacteria</taxon>
        <taxon>Bacillati</taxon>
        <taxon>Actinomycetota</taxon>
        <taxon>Actinomycetes</taxon>
        <taxon>Pseudonocardiales</taxon>
        <taxon>Pseudonocardiaceae</taxon>
        <taxon>Saccharopolyspora</taxon>
    </lineage>
</organism>
<evidence type="ECO:0000256" key="1">
    <source>
        <dbReference type="SAM" id="MobiDB-lite"/>
    </source>
</evidence>
<reference evidence="2" key="1">
    <citation type="journal article" date="2014" name="Int. J. Syst. Evol. Microbiol.">
        <title>Complete genome of a new Firmicutes species belonging to the dominant human colonic microbiota ('Ruminococcus bicirculans') reveals two chromosomes and a selective capacity to utilize plant glucans.</title>
        <authorList>
            <consortium name="NISC Comparative Sequencing Program"/>
            <person name="Wegmann U."/>
            <person name="Louis P."/>
            <person name="Goesmann A."/>
            <person name="Henrissat B."/>
            <person name="Duncan S.H."/>
            <person name="Flint H.J."/>
        </authorList>
    </citation>
    <scope>NUCLEOTIDE SEQUENCE</scope>
    <source>
        <strain evidence="2">JCM 10664</strain>
    </source>
</reference>
<dbReference type="AlphaFoldDB" id="A0A917K7S4"/>
<dbReference type="Proteomes" id="UP001500220">
    <property type="component" value="Unassembled WGS sequence"/>
</dbReference>
<protein>
    <submittedName>
        <fullName evidence="3">Uncharacterized protein</fullName>
    </submittedName>
</protein>
<accession>A0A917K7S4</accession>
<evidence type="ECO:0000313" key="2">
    <source>
        <dbReference type="EMBL" id="GAA0516503.1"/>
    </source>
</evidence>
<comment type="caution">
    <text evidence="3">The sequence shown here is derived from an EMBL/GenBank/DDBJ whole genome shotgun (WGS) entry which is preliminary data.</text>
</comment>
<evidence type="ECO:0000313" key="3">
    <source>
        <dbReference type="EMBL" id="GGJ04156.1"/>
    </source>
</evidence>
<name>A0A917K7S4_9PSEU</name>
<dbReference type="EMBL" id="BAAAHC010000007">
    <property type="protein sequence ID" value="GAA0516503.1"/>
    <property type="molecule type" value="Genomic_DNA"/>
</dbReference>
<gene>
    <name evidence="2" type="ORF">GCM10009545_18260</name>
    <name evidence="3" type="ORF">GCM10011581_46440</name>
</gene>
<reference evidence="3 4" key="2">
    <citation type="journal article" date="2014" name="Int. J. Syst. Evol. Microbiol.">
        <title>Complete genome sequence of Corynebacterium casei LMG S-19264T (=DSM 44701T), isolated from a smear-ripened cheese.</title>
        <authorList>
            <consortium name="US DOE Joint Genome Institute (JGI-PGF)"/>
            <person name="Walter F."/>
            <person name="Albersmeier A."/>
            <person name="Kalinowski J."/>
            <person name="Ruckert C."/>
        </authorList>
    </citation>
    <scope>NUCLEOTIDE SEQUENCE [LARGE SCALE GENOMIC DNA]</scope>
    <source>
        <strain evidence="3 4">CGMCC 4.7206</strain>
    </source>
</reference>
<reference evidence="3" key="4">
    <citation type="submission" date="2020-09" db="EMBL/GenBank/DDBJ databases">
        <authorList>
            <person name="Sun Q."/>
            <person name="Zhou Y."/>
        </authorList>
    </citation>
    <scope>NUCLEOTIDE SEQUENCE</scope>
    <source>
        <strain evidence="3">CGMCC 4.7206</strain>
    </source>
</reference>
<keyword evidence="5" id="KW-1185">Reference proteome</keyword>
<dbReference type="EMBL" id="BMMT01000022">
    <property type="protein sequence ID" value="GGJ04156.1"/>
    <property type="molecule type" value="Genomic_DNA"/>
</dbReference>
<evidence type="ECO:0000313" key="5">
    <source>
        <dbReference type="Proteomes" id="UP001500220"/>
    </source>
</evidence>
<evidence type="ECO:0000313" key="4">
    <source>
        <dbReference type="Proteomes" id="UP000597989"/>
    </source>
</evidence>
<dbReference type="Proteomes" id="UP000597989">
    <property type="component" value="Unassembled WGS sequence"/>
</dbReference>
<feature type="region of interest" description="Disordered" evidence="1">
    <location>
        <begin position="1"/>
        <end position="21"/>
    </location>
</feature>